<dbReference type="RefSeq" id="WP_122951159.1">
    <property type="nucleotide sequence ID" value="NZ_CP024634.1"/>
</dbReference>
<dbReference type="AlphaFoldDB" id="A0A3G3IK91"/>
<reference evidence="2 3" key="1">
    <citation type="submission" date="2017-11" db="EMBL/GenBank/DDBJ databases">
        <title>Genome sequence of the bacterial symbiont EPR9N from a vent mussel Bathymodiolus thermophilus.</title>
        <authorList>
            <person name="Won Y.-J."/>
        </authorList>
    </citation>
    <scope>NUCLEOTIDE SEQUENCE [LARGE SCALE GENOMIC DNA]</scope>
    <source>
        <strain evidence="2 3">EPR9N</strain>
    </source>
</reference>
<keyword evidence="1" id="KW-1133">Transmembrane helix</keyword>
<evidence type="ECO:0000313" key="2">
    <source>
        <dbReference type="EMBL" id="AYQ56255.1"/>
    </source>
</evidence>
<organism evidence="2 3">
    <name type="scientific">Bathymodiolus thermophilus thioautotrophic gill symbiont</name>
    <dbReference type="NCBI Taxonomy" id="2360"/>
    <lineage>
        <taxon>Bacteria</taxon>
        <taxon>Pseudomonadati</taxon>
        <taxon>Pseudomonadota</taxon>
        <taxon>Gammaproteobacteria</taxon>
        <taxon>sulfur-oxidizing symbionts</taxon>
    </lineage>
</organism>
<dbReference type="EMBL" id="CP024634">
    <property type="protein sequence ID" value="AYQ56255.1"/>
    <property type="molecule type" value="Genomic_DNA"/>
</dbReference>
<dbReference type="KEGG" id="bthg:MS2017_0515"/>
<gene>
    <name evidence="2" type="ORF">MS2017_0515</name>
</gene>
<protein>
    <recommendedName>
        <fullName evidence="4">Transmembrane protein</fullName>
    </recommendedName>
</protein>
<keyword evidence="1" id="KW-0812">Transmembrane</keyword>
<accession>A0A3G3IK91</accession>
<sequence length="133" mass="15032">MNILHYNSTAILATSGLNPNQTTAYFSTLIIRLVAFITCIAIVEKKYSIFKTISSTPLPIAPLHHKTSNTCAKKKFKHFSLIIKAFLSFQATKVISVGNKKYNNFSNELEAINQYLTITLIHHYLETTQKSNH</sequence>
<keyword evidence="1" id="KW-0472">Membrane</keyword>
<feature type="transmembrane region" description="Helical" evidence="1">
    <location>
        <begin position="24"/>
        <end position="43"/>
    </location>
</feature>
<name>A0A3G3IK91_9GAMM</name>
<evidence type="ECO:0000256" key="1">
    <source>
        <dbReference type="SAM" id="Phobius"/>
    </source>
</evidence>
<dbReference type="Proteomes" id="UP000278334">
    <property type="component" value="Chromosome"/>
</dbReference>
<proteinExistence type="predicted"/>
<evidence type="ECO:0000313" key="3">
    <source>
        <dbReference type="Proteomes" id="UP000278334"/>
    </source>
</evidence>
<evidence type="ECO:0008006" key="4">
    <source>
        <dbReference type="Google" id="ProtNLM"/>
    </source>
</evidence>